<evidence type="ECO:0000256" key="1">
    <source>
        <dbReference type="SAM" id="Phobius"/>
    </source>
</evidence>
<feature type="non-terminal residue" evidence="2">
    <location>
        <position position="83"/>
    </location>
</feature>
<dbReference type="AlphaFoldDB" id="X1CR11"/>
<sequence>MKKELIIYGLGAVLLKFISFLLMPLYASRFSTEDFGVLTFLQIFATVVGWFLGLQIFSGMWRYYYELDGDDQTKLVKSSFGFS</sequence>
<comment type="caution">
    <text evidence="2">The sequence shown here is derived from an EMBL/GenBank/DDBJ whole genome shotgun (WGS) entry which is preliminary data.</text>
</comment>
<accession>X1CR11</accession>
<gene>
    <name evidence="2" type="ORF">S01H4_37217</name>
</gene>
<keyword evidence="1" id="KW-0812">Transmembrane</keyword>
<reference evidence="2" key="1">
    <citation type="journal article" date="2014" name="Front. Microbiol.">
        <title>High frequency of phylogenetically diverse reductive dehalogenase-homologous genes in deep subseafloor sedimentary metagenomes.</title>
        <authorList>
            <person name="Kawai M."/>
            <person name="Futagami T."/>
            <person name="Toyoda A."/>
            <person name="Takaki Y."/>
            <person name="Nishi S."/>
            <person name="Hori S."/>
            <person name="Arai W."/>
            <person name="Tsubouchi T."/>
            <person name="Morono Y."/>
            <person name="Uchiyama I."/>
            <person name="Ito T."/>
            <person name="Fujiyama A."/>
            <person name="Inagaki F."/>
            <person name="Takami H."/>
        </authorList>
    </citation>
    <scope>NUCLEOTIDE SEQUENCE</scope>
    <source>
        <strain evidence="2">Expedition CK06-06</strain>
    </source>
</reference>
<keyword evidence="1" id="KW-1133">Transmembrane helix</keyword>
<protein>
    <recommendedName>
        <fullName evidence="3">Polysaccharide biosynthesis protein</fullName>
    </recommendedName>
</protein>
<organism evidence="2">
    <name type="scientific">marine sediment metagenome</name>
    <dbReference type="NCBI Taxonomy" id="412755"/>
    <lineage>
        <taxon>unclassified sequences</taxon>
        <taxon>metagenomes</taxon>
        <taxon>ecological metagenomes</taxon>
    </lineage>
</organism>
<feature type="transmembrane region" description="Helical" evidence="1">
    <location>
        <begin position="6"/>
        <end position="23"/>
    </location>
</feature>
<feature type="transmembrane region" description="Helical" evidence="1">
    <location>
        <begin position="35"/>
        <end position="57"/>
    </location>
</feature>
<proteinExistence type="predicted"/>
<keyword evidence="1" id="KW-0472">Membrane</keyword>
<dbReference type="EMBL" id="BART01019972">
    <property type="protein sequence ID" value="GAG98503.1"/>
    <property type="molecule type" value="Genomic_DNA"/>
</dbReference>
<name>X1CR11_9ZZZZ</name>
<evidence type="ECO:0008006" key="3">
    <source>
        <dbReference type="Google" id="ProtNLM"/>
    </source>
</evidence>
<evidence type="ECO:0000313" key="2">
    <source>
        <dbReference type="EMBL" id="GAG98503.1"/>
    </source>
</evidence>